<dbReference type="PROSITE" id="PS51205">
    <property type="entry name" value="VPS9"/>
    <property type="match status" value="1"/>
</dbReference>
<dbReference type="GO" id="GO:0005085">
    <property type="term" value="F:guanyl-nucleotide exchange factor activity"/>
    <property type="evidence" value="ECO:0007669"/>
    <property type="project" value="TreeGrafter"/>
</dbReference>
<feature type="domain" description="VPS9" evidence="3">
    <location>
        <begin position="351"/>
        <end position="529"/>
    </location>
</feature>
<evidence type="ECO:0000313" key="5">
    <source>
        <dbReference type="Proteomes" id="UP000242180"/>
    </source>
</evidence>
<dbReference type="GO" id="GO:0005886">
    <property type="term" value="C:plasma membrane"/>
    <property type="evidence" value="ECO:0007669"/>
    <property type="project" value="TreeGrafter"/>
</dbReference>
<dbReference type="AlphaFoldDB" id="A0A1X2HDJ7"/>
<dbReference type="OrthoDB" id="411646at2759"/>
<dbReference type="PANTHER" id="PTHR24170">
    <property type="entry name" value="ANKYRIN REPEAT DOMAIN-CONTAINING PROTEIN 27"/>
    <property type="match status" value="1"/>
</dbReference>
<sequence length="825" mass="92410">MSFGFPYLFKSGIRKKREFGSQHPQMPHHPPPPSQLPPGIQQQQQLQQQQQQHSHSNKTSSSSSSSDRDHYPTLVSMIQAKTAASSSPNPSPSSSSTSSRSRPTSLAVPLEPEELEYNRCYRYIRSHFNLIFTRSAVVCIPHSRSVDGMILTKDFVETHSYNPSPYYRGQYQAANGKVVAIEHPIISTVSDFKEPRTLHILAEEWVYIGRKKIRVLMIDRPLEGDLLVPPHQQRQHNPNTITIPATRSSKQDLDFLNLFPENAEPLYELQSSVQKFVDSYVYIRGFNAYTVEKIQHMYIKAYESILQRNKLLRDTCHIQSEHDHFLELVENVVLGFLHEKIWIHSLKTILHAQDSYIDSICRVYAKETITLSRYTVSHPMTDMPLHCFEPAIMCLRRVDPDAEAPISILAEYDRANKTANSPDRAAFTPLEKLACVRETLEHISSAVTQFIRGALVGQVDDDSPLTTDEMIPLFAYVLVHSRVSRIASLSFYMENFRLSFIERSEYSYALVTLKAAIKFLKDDPLSLQDASSGLSTLSNHSASSAAFSPKLQQSFRVRSTSFGSPIPHPPSGSHYRSVSMSSQSEGKPATAPAATTSPAAAATPSPRLRHRKSHSADLQGITDECDSTCSSAASSRRNSLTPSVIIRPPIVLPSPRETNRHSLDITNDWMLHHPHHSQTPPPFSPTSHERPLSRPSSIGHTRPLVSTTFPTISNSSPLPSHTNPVAPPSEPQEVKPQDTNPTAAERKLSRSLSSTSSLFERKTQPPQVINIEGPRRPASICIDPRLMRRDEGNSNLMGDFLQGLQSLDGDIVGERSGSYRTYRRL</sequence>
<feature type="compositionally biased region" description="Polar residues" evidence="2">
    <location>
        <begin position="627"/>
        <end position="641"/>
    </location>
</feature>
<dbReference type="EMBL" id="MCGN01000005">
    <property type="protein sequence ID" value="ORY96820.1"/>
    <property type="molecule type" value="Genomic_DNA"/>
</dbReference>
<dbReference type="InterPro" id="IPR051248">
    <property type="entry name" value="UPF0507/Ank_repeat_27"/>
</dbReference>
<feature type="region of interest" description="Disordered" evidence="2">
    <location>
        <begin position="560"/>
        <end position="641"/>
    </location>
</feature>
<feature type="compositionally biased region" description="Low complexity" evidence="2">
    <location>
        <begin position="37"/>
        <end position="65"/>
    </location>
</feature>
<dbReference type="OMA" id="ERIQHMY"/>
<feature type="compositionally biased region" description="Polar residues" evidence="2">
    <location>
        <begin position="576"/>
        <end position="585"/>
    </location>
</feature>
<name>A0A1X2HDJ7_SYNRA</name>
<dbReference type="GO" id="GO:0005769">
    <property type="term" value="C:early endosome"/>
    <property type="evidence" value="ECO:0007669"/>
    <property type="project" value="TreeGrafter"/>
</dbReference>
<dbReference type="Proteomes" id="UP000242180">
    <property type="component" value="Unassembled WGS sequence"/>
</dbReference>
<comment type="similarity">
    <text evidence="1">Belongs to the UPF0507 family.</text>
</comment>
<dbReference type="PANTHER" id="PTHR24170:SF1">
    <property type="entry name" value="DOMAIN PROTEIN, PUTATIVE (AFU_ORTHOLOGUE AFUA_1G09870)-RELATED"/>
    <property type="match status" value="1"/>
</dbReference>
<feature type="compositionally biased region" description="Low complexity" evidence="2">
    <location>
        <begin position="85"/>
        <end position="105"/>
    </location>
</feature>
<comment type="caution">
    <text evidence="4">The sequence shown here is derived from an EMBL/GenBank/DDBJ whole genome shotgun (WGS) entry which is preliminary data.</text>
</comment>
<gene>
    <name evidence="4" type="ORF">BCR43DRAFT_492319</name>
</gene>
<feature type="compositionally biased region" description="Pro residues" evidence="2">
    <location>
        <begin position="27"/>
        <end position="36"/>
    </location>
</feature>
<dbReference type="SUPFAM" id="SSF109993">
    <property type="entry name" value="VPS9 domain"/>
    <property type="match status" value="1"/>
</dbReference>
<dbReference type="GO" id="GO:0005770">
    <property type="term" value="C:late endosome"/>
    <property type="evidence" value="ECO:0007669"/>
    <property type="project" value="TreeGrafter"/>
</dbReference>
<dbReference type="GO" id="GO:0045022">
    <property type="term" value="P:early endosome to late endosome transport"/>
    <property type="evidence" value="ECO:0007669"/>
    <property type="project" value="TreeGrafter"/>
</dbReference>
<feature type="region of interest" description="Disordered" evidence="2">
    <location>
        <begin position="671"/>
        <end position="772"/>
    </location>
</feature>
<dbReference type="STRING" id="13706.A0A1X2HDJ7"/>
<dbReference type="InterPro" id="IPR003123">
    <property type="entry name" value="VPS9"/>
</dbReference>
<dbReference type="GO" id="GO:0097422">
    <property type="term" value="C:tubular endosome"/>
    <property type="evidence" value="ECO:0007669"/>
    <property type="project" value="TreeGrafter"/>
</dbReference>
<dbReference type="Gene3D" id="1.20.1050.80">
    <property type="entry name" value="VPS9 domain"/>
    <property type="match status" value="1"/>
</dbReference>
<evidence type="ECO:0000313" key="4">
    <source>
        <dbReference type="EMBL" id="ORY96820.1"/>
    </source>
</evidence>
<evidence type="ECO:0000259" key="3">
    <source>
        <dbReference type="PROSITE" id="PS51205"/>
    </source>
</evidence>
<organism evidence="4 5">
    <name type="scientific">Syncephalastrum racemosum</name>
    <name type="common">Filamentous fungus</name>
    <dbReference type="NCBI Taxonomy" id="13706"/>
    <lineage>
        <taxon>Eukaryota</taxon>
        <taxon>Fungi</taxon>
        <taxon>Fungi incertae sedis</taxon>
        <taxon>Mucoromycota</taxon>
        <taxon>Mucoromycotina</taxon>
        <taxon>Mucoromycetes</taxon>
        <taxon>Mucorales</taxon>
        <taxon>Syncephalastraceae</taxon>
        <taxon>Syncephalastrum</taxon>
    </lineage>
</organism>
<dbReference type="InterPro" id="IPR037191">
    <property type="entry name" value="VPS9_dom_sf"/>
</dbReference>
<accession>A0A1X2HDJ7</accession>
<reference evidence="4 5" key="1">
    <citation type="submission" date="2016-07" db="EMBL/GenBank/DDBJ databases">
        <title>Pervasive Adenine N6-methylation of Active Genes in Fungi.</title>
        <authorList>
            <consortium name="DOE Joint Genome Institute"/>
            <person name="Mondo S.J."/>
            <person name="Dannebaum R.O."/>
            <person name="Kuo R.C."/>
            <person name="Labutti K."/>
            <person name="Haridas S."/>
            <person name="Kuo A."/>
            <person name="Salamov A."/>
            <person name="Ahrendt S.R."/>
            <person name="Lipzen A."/>
            <person name="Sullivan W."/>
            <person name="Andreopoulos W.B."/>
            <person name="Clum A."/>
            <person name="Lindquist E."/>
            <person name="Daum C."/>
            <person name="Ramamoorthy G.K."/>
            <person name="Gryganskyi A."/>
            <person name="Culley D."/>
            <person name="Magnuson J.K."/>
            <person name="James T.Y."/>
            <person name="O'Malley M.A."/>
            <person name="Stajich J.E."/>
            <person name="Spatafora J.W."/>
            <person name="Visel A."/>
            <person name="Grigoriev I.V."/>
        </authorList>
    </citation>
    <scope>NUCLEOTIDE SEQUENCE [LARGE SCALE GENOMIC DNA]</scope>
    <source>
        <strain evidence="4 5">NRRL 2496</strain>
    </source>
</reference>
<evidence type="ECO:0000256" key="2">
    <source>
        <dbReference type="SAM" id="MobiDB-lite"/>
    </source>
</evidence>
<dbReference type="GO" id="GO:0000149">
    <property type="term" value="F:SNARE binding"/>
    <property type="evidence" value="ECO:0007669"/>
    <property type="project" value="TreeGrafter"/>
</dbReference>
<feature type="region of interest" description="Disordered" evidence="2">
    <location>
        <begin position="14"/>
        <end position="107"/>
    </location>
</feature>
<protein>
    <recommendedName>
        <fullName evidence="3">VPS9 domain-containing protein</fullName>
    </recommendedName>
</protein>
<proteinExistence type="inferred from homology"/>
<dbReference type="InParanoid" id="A0A1X2HDJ7"/>
<dbReference type="Pfam" id="PF02204">
    <property type="entry name" value="VPS9"/>
    <property type="match status" value="1"/>
</dbReference>
<dbReference type="GO" id="GO:0030133">
    <property type="term" value="C:transport vesicle"/>
    <property type="evidence" value="ECO:0007669"/>
    <property type="project" value="TreeGrafter"/>
</dbReference>
<keyword evidence="5" id="KW-1185">Reference proteome</keyword>
<evidence type="ECO:0000256" key="1">
    <source>
        <dbReference type="ARBA" id="ARBA00007428"/>
    </source>
</evidence>
<feature type="compositionally biased region" description="Low complexity" evidence="2">
    <location>
        <begin position="588"/>
        <end position="606"/>
    </location>
</feature>
<feature type="compositionally biased region" description="Polar residues" evidence="2">
    <location>
        <begin position="694"/>
        <end position="723"/>
    </location>
</feature>